<dbReference type="EMBL" id="CP060394">
    <property type="protein sequence ID" value="QNI32032.1"/>
    <property type="molecule type" value="Genomic_DNA"/>
</dbReference>
<dbReference type="InterPro" id="IPR003783">
    <property type="entry name" value="Regulatory_RecX"/>
</dbReference>
<evidence type="ECO:0000259" key="6">
    <source>
        <dbReference type="Pfam" id="PF02631"/>
    </source>
</evidence>
<proteinExistence type="inferred from homology"/>
<comment type="similarity">
    <text evidence="2 5">Belongs to the RecX family.</text>
</comment>
<sequence length="186" mass="21250">MSFGRAPKKKQPLDEVALYEYAIGALGRRMRTVAELKRAMRARVEENESGEAKIDRVVARLKEQRYLNDTIYASDYARLRQENSSFGKRRVQQDLIQKGVHANVIAKTLDAAYENVNEEELARQHLTRKRVRKPANEKEAARVMRMLVRAGFSTGVIFKILKKWDVDDEALSALESIDIEDNAGAE</sequence>
<dbReference type="AlphaFoldDB" id="A0A7G8BHL2"/>
<dbReference type="Proteomes" id="UP000515312">
    <property type="component" value="Chromosome"/>
</dbReference>
<name>A0A7G8BHL2_9BACT</name>
<dbReference type="KEGG" id="adin:H7849_23970"/>
<reference evidence="8 9" key="1">
    <citation type="submission" date="2020-08" db="EMBL/GenBank/DDBJ databases">
        <title>Edaphobacter telluris sp. nov. and Acidobacterium dinghuensis sp. nov., two acidobacteria isolated from forest soil.</title>
        <authorList>
            <person name="Fu J."/>
            <person name="Qiu L."/>
        </authorList>
    </citation>
    <scope>NUCLEOTIDE SEQUENCE [LARGE SCALE GENOMIC DNA]</scope>
    <source>
        <strain evidence="8">4Y35</strain>
    </source>
</reference>
<dbReference type="PANTHER" id="PTHR33602">
    <property type="entry name" value="REGULATORY PROTEIN RECX FAMILY PROTEIN"/>
    <property type="match status" value="1"/>
</dbReference>
<dbReference type="InterPro" id="IPR036388">
    <property type="entry name" value="WH-like_DNA-bd_sf"/>
</dbReference>
<dbReference type="GO" id="GO:0006282">
    <property type="term" value="P:regulation of DNA repair"/>
    <property type="evidence" value="ECO:0007669"/>
    <property type="project" value="UniProtKB-UniRule"/>
</dbReference>
<accession>A0A7G8BHL2</accession>
<dbReference type="Gene3D" id="1.10.10.10">
    <property type="entry name" value="Winged helix-like DNA-binding domain superfamily/Winged helix DNA-binding domain"/>
    <property type="match status" value="2"/>
</dbReference>
<dbReference type="RefSeq" id="WP_186742989.1">
    <property type="nucleotide sequence ID" value="NZ_CP060394.1"/>
</dbReference>
<evidence type="ECO:0000313" key="9">
    <source>
        <dbReference type="Proteomes" id="UP000515312"/>
    </source>
</evidence>
<feature type="domain" description="RecX third three-helical" evidence="7">
    <location>
        <begin position="118"/>
        <end position="161"/>
    </location>
</feature>
<dbReference type="HAMAP" id="MF_01114">
    <property type="entry name" value="RecX"/>
    <property type="match status" value="1"/>
</dbReference>
<evidence type="ECO:0000313" key="8">
    <source>
        <dbReference type="EMBL" id="QNI32032.1"/>
    </source>
</evidence>
<keyword evidence="9" id="KW-1185">Reference proteome</keyword>
<evidence type="ECO:0000256" key="4">
    <source>
        <dbReference type="ARBA" id="ARBA00022490"/>
    </source>
</evidence>
<keyword evidence="4 5" id="KW-0963">Cytoplasm</keyword>
<evidence type="ECO:0000256" key="1">
    <source>
        <dbReference type="ARBA" id="ARBA00004496"/>
    </source>
</evidence>
<dbReference type="Pfam" id="PF02631">
    <property type="entry name" value="RecX_HTH2"/>
    <property type="match status" value="1"/>
</dbReference>
<dbReference type="Pfam" id="PF21981">
    <property type="entry name" value="RecX_HTH3"/>
    <property type="match status" value="1"/>
</dbReference>
<evidence type="ECO:0000259" key="7">
    <source>
        <dbReference type="Pfam" id="PF21981"/>
    </source>
</evidence>
<evidence type="ECO:0000256" key="2">
    <source>
        <dbReference type="ARBA" id="ARBA00009695"/>
    </source>
</evidence>
<protein>
    <recommendedName>
        <fullName evidence="3 5">Regulatory protein RecX</fullName>
    </recommendedName>
</protein>
<dbReference type="PANTHER" id="PTHR33602:SF1">
    <property type="entry name" value="REGULATORY PROTEIN RECX FAMILY PROTEIN"/>
    <property type="match status" value="1"/>
</dbReference>
<organism evidence="8 9">
    <name type="scientific">Alloacidobacterium dinghuense</name>
    <dbReference type="NCBI Taxonomy" id="2763107"/>
    <lineage>
        <taxon>Bacteria</taxon>
        <taxon>Pseudomonadati</taxon>
        <taxon>Acidobacteriota</taxon>
        <taxon>Terriglobia</taxon>
        <taxon>Terriglobales</taxon>
        <taxon>Acidobacteriaceae</taxon>
        <taxon>Alloacidobacterium</taxon>
    </lineage>
</organism>
<dbReference type="InterPro" id="IPR053924">
    <property type="entry name" value="RecX_HTH_2nd"/>
</dbReference>
<evidence type="ECO:0000256" key="3">
    <source>
        <dbReference type="ARBA" id="ARBA00018111"/>
    </source>
</evidence>
<evidence type="ECO:0000256" key="5">
    <source>
        <dbReference type="HAMAP-Rule" id="MF_01114"/>
    </source>
</evidence>
<gene>
    <name evidence="5" type="primary">recX</name>
    <name evidence="8" type="ORF">H7849_23970</name>
</gene>
<dbReference type="GO" id="GO:0005737">
    <property type="term" value="C:cytoplasm"/>
    <property type="evidence" value="ECO:0007669"/>
    <property type="project" value="UniProtKB-SubCell"/>
</dbReference>
<feature type="domain" description="RecX second three-helical" evidence="6">
    <location>
        <begin position="68"/>
        <end position="109"/>
    </location>
</feature>
<comment type="function">
    <text evidence="5">Modulates RecA activity.</text>
</comment>
<dbReference type="InterPro" id="IPR053925">
    <property type="entry name" value="RecX_HTH_3rd"/>
</dbReference>
<comment type="subcellular location">
    <subcellularLocation>
        <location evidence="1 5">Cytoplasm</location>
    </subcellularLocation>
</comment>